<dbReference type="HAMAP" id="MF_00197">
    <property type="entry name" value="DAP_epimerase"/>
    <property type="match status" value="1"/>
</dbReference>
<evidence type="ECO:0000256" key="1">
    <source>
        <dbReference type="ARBA" id="ARBA00005196"/>
    </source>
</evidence>
<comment type="subunit">
    <text evidence="8">Homodimer.</text>
</comment>
<feature type="binding site" evidence="8">
    <location>
        <position position="13"/>
    </location>
    <ligand>
        <name>substrate</name>
    </ligand>
</feature>
<feature type="active site" evidence="9">
    <location>
        <position position="75"/>
    </location>
</feature>
<feature type="binding site" evidence="8">
    <location>
        <begin position="211"/>
        <end position="212"/>
    </location>
    <ligand>
        <name>substrate</name>
    </ligand>
</feature>
<reference evidence="11" key="1">
    <citation type="submission" date="2016-10" db="EMBL/GenBank/DDBJ databases">
        <authorList>
            <person name="Varghese N."/>
            <person name="Submissions S."/>
        </authorList>
    </citation>
    <scope>NUCLEOTIDE SEQUENCE [LARGE SCALE GENOMIC DNA]</scope>
    <source>
        <strain evidence="11">MO64</strain>
    </source>
</reference>
<evidence type="ECO:0000313" key="11">
    <source>
        <dbReference type="Proteomes" id="UP000198725"/>
    </source>
</evidence>
<dbReference type="PANTHER" id="PTHR31689">
    <property type="entry name" value="DIAMINOPIMELATE EPIMERASE, CHLOROPLASTIC"/>
    <property type="match status" value="1"/>
</dbReference>
<protein>
    <recommendedName>
        <fullName evidence="3 8">Diaminopimelate epimerase</fullName>
        <shortName evidence="8">DAP epimerase</shortName>
        <ecNumber evidence="3 8">5.1.1.7</ecNumber>
    </recommendedName>
    <alternativeName>
        <fullName evidence="8">PLP-independent amino acid racemase</fullName>
    </alternativeName>
</protein>
<organism evidence="10 11">
    <name type="scientific">Rhodanobacter glycinis</name>
    <dbReference type="NCBI Taxonomy" id="582702"/>
    <lineage>
        <taxon>Bacteria</taxon>
        <taxon>Pseudomonadati</taxon>
        <taxon>Pseudomonadota</taxon>
        <taxon>Gammaproteobacteria</taxon>
        <taxon>Lysobacterales</taxon>
        <taxon>Rhodanobacteraceae</taxon>
        <taxon>Rhodanobacter</taxon>
    </lineage>
</organism>
<evidence type="ECO:0000256" key="9">
    <source>
        <dbReference type="PROSITE-ProRule" id="PRU10125"/>
    </source>
</evidence>
<proteinExistence type="inferred from homology"/>
<dbReference type="InterPro" id="IPR001653">
    <property type="entry name" value="DAP_epimerase_DapF"/>
</dbReference>
<feature type="site" description="Could be important to modulate the pK values of the two catalytic cysteine residues" evidence="8">
    <location>
        <position position="211"/>
    </location>
</feature>
<dbReference type="GO" id="GO:0008837">
    <property type="term" value="F:diaminopimelate epimerase activity"/>
    <property type="evidence" value="ECO:0007669"/>
    <property type="project" value="UniProtKB-UniRule"/>
</dbReference>
<feature type="binding site" evidence="8">
    <location>
        <position position="66"/>
    </location>
    <ligand>
        <name>substrate</name>
    </ligand>
</feature>
<dbReference type="UniPathway" id="UPA00034">
    <property type="reaction ID" value="UER00025"/>
</dbReference>
<keyword evidence="8" id="KW-0963">Cytoplasm</keyword>
<dbReference type="GO" id="GO:0009089">
    <property type="term" value="P:lysine biosynthetic process via diaminopimelate"/>
    <property type="evidence" value="ECO:0007669"/>
    <property type="project" value="UniProtKB-UniRule"/>
</dbReference>
<feature type="binding site" evidence="8">
    <location>
        <begin position="221"/>
        <end position="222"/>
    </location>
    <ligand>
        <name>substrate</name>
    </ligand>
</feature>
<dbReference type="Gene3D" id="3.10.310.10">
    <property type="entry name" value="Diaminopimelate Epimerase, Chain A, domain 1"/>
    <property type="match status" value="2"/>
</dbReference>
<dbReference type="Proteomes" id="UP000198725">
    <property type="component" value="Unassembled WGS sequence"/>
</dbReference>
<feature type="binding site" evidence="8">
    <location>
        <position position="46"/>
    </location>
    <ligand>
        <name>substrate</name>
    </ligand>
</feature>
<comment type="catalytic activity">
    <reaction evidence="7 8">
        <text>(2S,6S)-2,6-diaminopimelate = meso-2,6-diaminopimelate</text>
        <dbReference type="Rhea" id="RHEA:15393"/>
        <dbReference type="ChEBI" id="CHEBI:57609"/>
        <dbReference type="ChEBI" id="CHEBI:57791"/>
        <dbReference type="EC" id="5.1.1.7"/>
    </reaction>
</comment>
<dbReference type="PANTHER" id="PTHR31689:SF0">
    <property type="entry name" value="DIAMINOPIMELATE EPIMERASE"/>
    <property type="match status" value="1"/>
</dbReference>
<feature type="binding site" evidence="8">
    <location>
        <position position="193"/>
    </location>
    <ligand>
        <name>substrate</name>
    </ligand>
</feature>
<feature type="active site" description="Proton acceptor" evidence="8">
    <location>
        <position position="220"/>
    </location>
</feature>
<dbReference type="GO" id="GO:0005829">
    <property type="term" value="C:cytosol"/>
    <property type="evidence" value="ECO:0007669"/>
    <property type="project" value="TreeGrafter"/>
</dbReference>
<comment type="subcellular location">
    <subcellularLocation>
        <location evidence="8">Cytoplasm</location>
    </subcellularLocation>
</comment>
<evidence type="ECO:0000256" key="4">
    <source>
        <dbReference type="ARBA" id="ARBA00022605"/>
    </source>
</evidence>
<dbReference type="SUPFAM" id="SSF54506">
    <property type="entry name" value="Diaminopimelate epimerase-like"/>
    <property type="match status" value="1"/>
</dbReference>
<name>A0A1I4F007_9GAMM</name>
<evidence type="ECO:0000256" key="5">
    <source>
        <dbReference type="ARBA" id="ARBA00023154"/>
    </source>
</evidence>
<accession>A0A1I4F007</accession>
<feature type="site" description="Could be important to modulate the pK values of the two catalytic cysteine residues" evidence="8">
    <location>
        <position position="162"/>
    </location>
</feature>
<comment type="function">
    <text evidence="8">Catalyzes the stereoinversion of LL-2,6-diaminopimelate (L,L-DAP) to meso-diaminopimelate (meso-DAP), a precursor of L-lysine and an essential component of the bacterial peptidoglycan.</text>
</comment>
<dbReference type="RefSeq" id="WP_092704783.1">
    <property type="nucleotide sequence ID" value="NZ_FOSR01000014.1"/>
</dbReference>
<dbReference type="Pfam" id="PF01678">
    <property type="entry name" value="DAP_epimerase"/>
    <property type="match status" value="2"/>
</dbReference>
<sequence>MTLHFTKMHGIGNDFVLLDGRDGQLDLPTATIRALADRHTGVGFDQLLSVEPPRDPSCAFYYGIWNGDGSPSGQCGNGVRCVAAWLHRAGAVALGETLRVESPSGAVTVRLLAADRVAVDMGEPRFAPAQVPFEAAQEADRYTIDVDGDRLQIGAVSMGNPHAVVVVDDLHAPALARLGPALTRHPRFAEGANAGFVERLDRSRLRLRVHERGAGWTQACGTGACAAMAVLRQRDEVNESVQVALPGGNLQIDWPGPGHTLWMTGPAAFVFEGEWLESTPAD</sequence>
<keyword evidence="11" id="KW-1185">Reference proteome</keyword>
<gene>
    <name evidence="8" type="primary">dapF</name>
    <name evidence="10" type="ORF">SAMN05192579_11468</name>
</gene>
<feature type="binding site" evidence="8">
    <location>
        <begin position="76"/>
        <end position="77"/>
    </location>
    <ligand>
        <name>substrate</name>
    </ligand>
</feature>
<dbReference type="AlphaFoldDB" id="A0A1I4F007"/>
<keyword evidence="4 8" id="KW-0028">Amino-acid biosynthesis</keyword>
<dbReference type="EMBL" id="FOSR01000014">
    <property type="protein sequence ID" value="SFL10126.1"/>
    <property type="molecule type" value="Genomic_DNA"/>
</dbReference>
<evidence type="ECO:0000256" key="6">
    <source>
        <dbReference type="ARBA" id="ARBA00023235"/>
    </source>
</evidence>
<evidence type="ECO:0000313" key="10">
    <source>
        <dbReference type="EMBL" id="SFL10126.1"/>
    </source>
</evidence>
<dbReference type="PROSITE" id="PS01326">
    <property type="entry name" value="DAP_EPIMERASE"/>
    <property type="match status" value="1"/>
</dbReference>
<evidence type="ECO:0000256" key="8">
    <source>
        <dbReference type="HAMAP-Rule" id="MF_00197"/>
    </source>
</evidence>
<dbReference type="EC" id="5.1.1.7" evidence="3 8"/>
<keyword evidence="5 8" id="KW-0457">Lysine biosynthesis</keyword>
<evidence type="ECO:0000256" key="2">
    <source>
        <dbReference type="ARBA" id="ARBA00010219"/>
    </source>
</evidence>
<feature type="site" description="Important for dimerization" evidence="8">
    <location>
        <position position="271"/>
    </location>
</feature>
<dbReference type="NCBIfam" id="TIGR00652">
    <property type="entry name" value="DapF"/>
    <property type="match status" value="1"/>
</dbReference>
<comment type="pathway">
    <text evidence="1 8">Amino-acid biosynthesis; L-lysine biosynthesis via DAP pathway; DL-2,6-diaminopimelate from LL-2,6-diaminopimelate: step 1/1.</text>
</comment>
<feature type="active site" description="Proton donor" evidence="8">
    <location>
        <position position="75"/>
    </location>
</feature>
<keyword evidence="6 8" id="KW-0413">Isomerase</keyword>
<evidence type="ECO:0000256" key="7">
    <source>
        <dbReference type="ARBA" id="ARBA00051712"/>
    </source>
</evidence>
<dbReference type="InterPro" id="IPR018510">
    <property type="entry name" value="DAP_epimerase_AS"/>
</dbReference>
<evidence type="ECO:0000256" key="3">
    <source>
        <dbReference type="ARBA" id="ARBA00013080"/>
    </source>
</evidence>
<feature type="binding site" evidence="8">
    <location>
        <position position="160"/>
    </location>
    <ligand>
        <name>substrate</name>
    </ligand>
</feature>
<comment type="similarity">
    <text evidence="2 8">Belongs to the diaminopimelate epimerase family.</text>
</comment>